<sequence length="501" mass="59020">MMDMFYSLVDVNQRFNRLAFDSLCIHHLNFAIKHFDIHQYATYNDILDRICSKILPRINDKVNKLTVDPLSMEQILCAVHYPQLHSLSLINYQPEILSQHLSNNDTLYHLLSKQITYLTVNIYSKKEEISNGKKQNMLPLILFIGHKLSDLTFLQEMQTKYITISYLNTSHIKCLSSTVTKLRVNVNTFDDCLYLLNGSIKSLSTLIIRIYKIKCSSSKIDNTKKLVKLKCFALTTNWRTYYYDEQVVPLLRRMLNLEELTLHLSVIKNQSTYIDGNQLYDDFLNYMSQLNKFIFNIHTHIVNNSININLPSNDDIWKSFIKRGFYSIDIYADDKLINNRGNCHVYSLPYQFNEFLYMSSCFQGGKFDKVRMLFMRDERPFQYKLFQIISQDFPFLQKLTIFNLQSQENEQHHSSILIIFNHLLTLDLSNAHNDYVIQFLSERITCLRCLSHLIIKYETLTTVTNYFTNDSTRFNCSKIKSLGICGPFVRSQNFNSYFPFL</sequence>
<evidence type="ECO:0000313" key="1">
    <source>
        <dbReference type="EMBL" id="CAF1403288.1"/>
    </source>
</evidence>
<dbReference type="Proteomes" id="UP000663836">
    <property type="component" value="Unassembled WGS sequence"/>
</dbReference>
<dbReference type="Proteomes" id="UP000663864">
    <property type="component" value="Unassembled WGS sequence"/>
</dbReference>
<gene>
    <name evidence="2" type="ORF">JBS370_LOCUS31464</name>
    <name evidence="1" type="ORF">ZHD862_LOCUS33232</name>
</gene>
<accession>A0A819UJV8</accession>
<name>A0A819UJV8_9BILA</name>
<organism evidence="2 3">
    <name type="scientific">Rotaria sordida</name>
    <dbReference type="NCBI Taxonomy" id="392033"/>
    <lineage>
        <taxon>Eukaryota</taxon>
        <taxon>Metazoa</taxon>
        <taxon>Spiralia</taxon>
        <taxon>Gnathifera</taxon>
        <taxon>Rotifera</taxon>
        <taxon>Eurotatoria</taxon>
        <taxon>Bdelloidea</taxon>
        <taxon>Philodinida</taxon>
        <taxon>Philodinidae</taxon>
        <taxon>Rotaria</taxon>
    </lineage>
</organism>
<proteinExistence type="predicted"/>
<evidence type="ECO:0000313" key="2">
    <source>
        <dbReference type="EMBL" id="CAF4095280.1"/>
    </source>
</evidence>
<dbReference type="EMBL" id="CAJOBD010007772">
    <property type="protein sequence ID" value="CAF4095280.1"/>
    <property type="molecule type" value="Genomic_DNA"/>
</dbReference>
<comment type="caution">
    <text evidence="2">The sequence shown here is derived from an EMBL/GenBank/DDBJ whole genome shotgun (WGS) entry which is preliminary data.</text>
</comment>
<dbReference type="AlphaFoldDB" id="A0A819UJV8"/>
<reference evidence="2" key="1">
    <citation type="submission" date="2021-02" db="EMBL/GenBank/DDBJ databases">
        <authorList>
            <person name="Nowell W R."/>
        </authorList>
    </citation>
    <scope>NUCLEOTIDE SEQUENCE</scope>
</reference>
<protein>
    <submittedName>
        <fullName evidence="2">Uncharacterized protein</fullName>
    </submittedName>
</protein>
<dbReference type="EMBL" id="CAJNOT010003861">
    <property type="protein sequence ID" value="CAF1403288.1"/>
    <property type="molecule type" value="Genomic_DNA"/>
</dbReference>
<evidence type="ECO:0000313" key="3">
    <source>
        <dbReference type="Proteomes" id="UP000663836"/>
    </source>
</evidence>